<dbReference type="Gene3D" id="2.30.110.10">
    <property type="entry name" value="Electron Transport, Fmn-binding Protein, Chain A"/>
    <property type="match status" value="1"/>
</dbReference>
<evidence type="ECO:0000259" key="1">
    <source>
        <dbReference type="Pfam" id="PF16242"/>
    </source>
</evidence>
<organism evidence="2 3">
    <name type="scientific">Cnuibacter physcomitrellae</name>
    <dbReference type="NCBI Taxonomy" id="1619308"/>
    <lineage>
        <taxon>Bacteria</taxon>
        <taxon>Bacillati</taxon>
        <taxon>Actinomycetota</taxon>
        <taxon>Actinomycetes</taxon>
        <taxon>Micrococcales</taxon>
        <taxon>Microbacteriaceae</taxon>
        <taxon>Cnuibacter</taxon>
    </lineage>
</organism>
<evidence type="ECO:0000313" key="2">
    <source>
        <dbReference type="EMBL" id="ARJ06811.1"/>
    </source>
</evidence>
<dbReference type="InterPro" id="IPR052917">
    <property type="entry name" value="Stress-Dev_Protein"/>
</dbReference>
<dbReference type="SUPFAM" id="SSF50475">
    <property type="entry name" value="FMN-binding split barrel"/>
    <property type="match status" value="1"/>
</dbReference>
<feature type="domain" description="General stress protein FMN-binding split barrel" evidence="1">
    <location>
        <begin position="5"/>
        <end position="150"/>
    </location>
</feature>
<dbReference type="InterPro" id="IPR012349">
    <property type="entry name" value="Split_barrel_FMN-bd"/>
</dbReference>
<dbReference type="InterPro" id="IPR038725">
    <property type="entry name" value="YdaG_split_barrel_FMN-bd"/>
</dbReference>
<reference evidence="2 3" key="1">
    <citation type="submission" date="2017-04" db="EMBL/GenBank/DDBJ databases">
        <authorList>
            <person name="Afonso C.L."/>
            <person name="Miller P.J."/>
            <person name="Scott M.A."/>
            <person name="Spackman E."/>
            <person name="Goraichik I."/>
            <person name="Dimitrov K.M."/>
            <person name="Suarez D.L."/>
            <person name="Swayne D.E."/>
        </authorList>
    </citation>
    <scope>NUCLEOTIDE SEQUENCE [LARGE SCALE GENOMIC DNA]</scope>
    <source>
        <strain evidence="3">XA(T)</strain>
    </source>
</reference>
<name>A0A1X9LSA6_9MICO</name>
<gene>
    <name evidence="2" type="ORF">B5808_17480</name>
</gene>
<dbReference type="AlphaFoldDB" id="A0A1X9LSA6"/>
<keyword evidence="3" id="KW-1185">Reference proteome</keyword>
<sequence>MTDHDDIETLADLLDGFPLTMIVTLDGDGNPVSQPFAMQQQHHRFDGDLWFLVSVDSSTAGRLAERPVVNLAFSDHDSWVSLTGHAELTSEQSYIDAMWDTSVEAWFPGGRTDPAIRALIVHADSAEYWDTPGSTVATVFSLVKSKVTGSPIEIENEKIDL</sequence>
<dbReference type="EMBL" id="CP020715">
    <property type="protein sequence ID" value="ARJ06811.1"/>
    <property type="molecule type" value="Genomic_DNA"/>
</dbReference>
<dbReference type="RefSeq" id="WP_085020949.1">
    <property type="nucleotide sequence ID" value="NZ_BMHD01000001.1"/>
</dbReference>
<dbReference type="PANTHER" id="PTHR34818">
    <property type="entry name" value="PROTEIN BLI-3"/>
    <property type="match status" value="1"/>
</dbReference>
<dbReference type="STRING" id="1619308.B5808_17480"/>
<protein>
    <recommendedName>
        <fullName evidence="1">General stress protein FMN-binding split barrel domain-containing protein</fullName>
    </recommendedName>
</protein>
<dbReference type="PANTHER" id="PTHR34818:SF1">
    <property type="entry name" value="PROTEIN BLI-3"/>
    <property type="match status" value="1"/>
</dbReference>
<dbReference type="KEGG" id="cphy:B5808_17480"/>
<dbReference type="Pfam" id="PF16242">
    <property type="entry name" value="Pyrid_ox_like"/>
    <property type="match status" value="1"/>
</dbReference>
<accession>A0A1X9LSA6</accession>
<evidence type="ECO:0000313" key="3">
    <source>
        <dbReference type="Proteomes" id="UP000192775"/>
    </source>
</evidence>
<proteinExistence type="predicted"/>
<dbReference type="Proteomes" id="UP000192775">
    <property type="component" value="Chromosome"/>
</dbReference>